<accession>A0ABU9VS94</accession>
<evidence type="ECO:0000256" key="1">
    <source>
        <dbReference type="ARBA" id="ARBA00023121"/>
    </source>
</evidence>
<reference evidence="2 3" key="1">
    <citation type="submission" date="2024-04" db="EMBL/GenBank/DDBJ databases">
        <title>Genome sequencing and metabolic network reconstruction of aminoacids and betaine degradation by Anoxynatronum sibiricum.</title>
        <authorList>
            <person name="Detkova E.N."/>
            <person name="Boltjanskaja Y.V."/>
            <person name="Mardanov A.V."/>
            <person name="Kevbrin V."/>
        </authorList>
    </citation>
    <scope>NUCLEOTIDE SEQUENCE [LARGE SCALE GENOMIC DNA]</scope>
    <source>
        <strain evidence="2 3">Z-7981</strain>
    </source>
</reference>
<dbReference type="Gene3D" id="3.40.50.10170">
    <property type="match status" value="1"/>
</dbReference>
<organism evidence="2 3">
    <name type="scientific">Anoxynatronum sibiricum</name>
    <dbReference type="NCBI Taxonomy" id="210623"/>
    <lineage>
        <taxon>Bacteria</taxon>
        <taxon>Bacillati</taxon>
        <taxon>Bacillota</taxon>
        <taxon>Clostridia</taxon>
        <taxon>Eubacteriales</taxon>
        <taxon>Clostridiaceae</taxon>
        <taxon>Anoxynatronum</taxon>
    </lineage>
</organism>
<evidence type="ECO:0000313" key="2">
    <source>
        <dbReference type="EMBL" id="MEN1760047.1"/>
    </source>
</evidence>
<name>A0ABU9VS94_9CLOT</name>
<dbReference type="PANTHER" id="PTHR33434:SF2">
    <property type="entry name" value="FATTY ACID-BINDING PROTEIN TM_1468"/>
    <property type="match status" value="1"/>
</dbReference>
<dbReference type="InterPro" id="IPR043168">
    <property type="entry name" value="DegV_C"/>
</dbReference>
<dbReference type="Gene3D" id="3.30.1180.10">
    <property type="match status" value="1"/>
</dbReference>
<keyword evidence="3" id="KW-1185">Reference proteome</keyword>
<gene>
    <name evidence="2" type="ORF">AAIG11_06165</name>
</gene>
<dbReference type="PANTHER" id="PTHR33434">
    <property type="entry name" value="DEGV DOMAIN-CONTAINING PROTEIN DR_1986-RELATED"/>
    <property type="match status" value="1"/>
</dbReference>
<dbReference type="Pfam" id="PF02645">
    <property type="entry name" value="DegV"/>
    <property type="match status" value="1"/>
</dbReference>
<comment type="caution">
    <text evidence="2">The sequence shown here is derived from an EMBL/GenBank/DDBJ whole genome shotgun (WGS) entry which is preliminary data.</text>
</comment>
<sequence length="280" mass="29524">MSSIFVITDSTAYLEQGYIKANPVKVVPLSVHFNGNVSKEGAPGSFDDFFSQLAGSNSFPTTSQPSAGEFLEAYEPALAQGMEIIVLTISSGISGTYQSACTAAELSGASHHISVIDSQTTAGNLKALVQMAVALAHENRPREEIVSFLEKQKYNSGIRLTVNTLDYLKKGGRLSNAGALIGNLLNIKPVLGLIDGTVQPVGKTRGKKKALEKMIASIPSDASMIHVAHAMASTEAETLRRQVAEQFPGATVVLSELGPVIGAHLGPGAMGILYLWPVTD</sequence>
<dbReference type="InterPro" id="IPR050270">
    <property type="entry name" value="DegV_domain_contain"/>
</dbReference>
<protein>
    <submittedName>
        <fullName evidence="2">DegV family protein</fullName>
    </submittedName>
</protein>
<proteinExistence type="predicted"/>
<dbReference type="NCBIfam" id="TIGR00762">
    <property type="entry name" value="DegV"/>
    <property type="match status" value="1"/>
</dbReference>
<dbReference type="SUPFAM" id="SSF82549">
    <property type="entry name" value="DAK1/DegV-like"/>
    <property type="match status" value="1"/>
</dbReference>
<dbReference type="InterPro" id="IPR003797">
    <property type="entry name" value="DegV"/>
</dbReference>
<dbReference type="RefSeq" id="WP_343185367.1">
    <property type="nucleotide sequence ID" value="NZ_JBCITM010000004.1"/>
</dbReference>
<dbReference type="Proteomes" id="UP001407405">
    <property type="component" value="Unassembled WGS sequence"/>
</dbReference>
<dbReference type="EMBL" id="JBCITM010000004">
    <property type="protein sequence ID" value="MEN1760047.1"/>
    <property type="molecule type" value="Genomic_DNA"/>
</dbReference>
<dbReference type="PROSITE" id="PS51482">
    <property type="entry name" value="DEGV"/>
    <property type="match status" value="1"/>
</dbReference>
<keyword evidence="1" id="KW-0446">Lipid-binding</keyword>
<evidence type="ECO:0000313" key="3">
    <source>
        <dbReference type="Proteomes" id="UP001407405"/>
    </source>
</evidence>